<dbReference type="EMBL" id="BIMW01000039">
    <property type="protein sequence ID" value="GCE92807.1"/>
    <property type="molecule type" value="Genomic_DNA"/>
</dbReference>
<keyword evidence="2" id="KW-1185">Reference proteome</keyword>
<reference evidence="1 2" key="1">
    <citation type="journal article" date="2019" name="J Genomics">
        <title>The Draft Genome of a Hydrogen-producing Cyanobacterium, Arthrospira platensis NIES-46.</title>
        <authorList>
            <person name="Suzuki S."/>
            <person name="Yamaguchi H."/>
            <person name="Kawachi M."/>
        </authorList>
    </citation>
    <scope>NUCLEOTIDE SEQUENCE [LARGE SCALE GENOMIC DNA]</scope>
    <source>
        <strain evidence="1 2">NIES-46</strain>
    </source>
</reference>
<gene>
    <name evidence="1" type="ORF">NIES46_08490</name>
</gene>
<evidence type="ECO:0000313" key="1">
    <source>
        <dbReference type="EMBL" id="GCE92807.1"/>
    </source>
</evidence>
<proteinExistence type="predicted"/>
<protein>
    <recommendedName>
        <fullName evidence="3">DUF2281 domain-containing protein</fullName>
    </recommendedName>
</protein>
<comment type="caution">
    <text evidence="1">The sequence shown here is derived from an EMBL/GenBank/DDBJ whole genome shotgun (WGS) entry which is preliminary data.</text>
</comment>
<evidence type="ECO:0008006" key="3">
    <source>
        <dbReference type="Google" id="ProtNLM"/>
    </source>
</evidence>
<dbReference type="Proteomes" id="UP000326169">
    <property type="component" value="Unassembled WGS sequence"/>
</dbReference>
<accession>A0A5M3T1S7</accession>
<evidence type="ECO:0000313" key="2">
    <source>
        <dbReference type="Proteomes" id="UP000326169"/>
    </source>
</evidence>
<name>A0A5M3T1S7_LIMPL</name>
<organism evidence="1 2">
    <name type="scientific">Limnospira platensis NIES-46</name>
    <dbReference type="NCBI Taxonomy" id="1236695"/>
    <lineage>
        <taxon>Bacteria</taxon>
        <taxon>Bacillati</taxon>
        <taxon>Cyanobacteriota</taxon>
        <taxon>Cyanophyceae</taxon>
        <taxon>Oscillatoriophycideae</taxon>
        <taxon>Oscillatoriales</taxon>
        <taxon>Sirenicapillariaceae</taxon>
        <taxon>Limnospira</taxon>
    </lineage>
</organism>
<sequence>MILLDSMNIPHLQPETIATIQQMSEPEIKELEEFVQFLAWKKCRESTEPSSPPEYSALVPSVPGNITLASESPPALTQDNWHKALDMLTKERLSQLRTLHHRLNYP</sequence>